<evidence type="ECO:0000313" key="3">
    <source>
        <dbReference type="Proteomes" id="UP001139971"/>
    </source>
</evidence>
<accession>A0A9X3YR96</accession>
<evidence type="ECO:0000256" key="1">
    <source>
        <dbReference type="SAM" id="SignalP"/>
    </source>
</evidence>
<feature type="chain" id="PRO_5040869291" description="Lipoprotein" evidence="1">
    <location>
        <begin position="28"/>
        <end position="306"/>
    </location>
</feature>
<gene>
    <name evidence="2" type="ORF">OD750_020155</name>
</gene>
<feature type="signal peptide" evidence="1">
    <location>
        <begin position="1"/>
        <end position="27"/>
    </location>
</feature>
<keyword evidence="3" id="KW-1185">Reference proteome</keyword>
<protein>
    <recommendedName>
        <fullName evidence="4">Lipoprotein</fullName>
    </recommendedName>
</protein>
<dbReference type="EMBL" id="JAOVZO020000019">
    <property type="protein sequence ID" value="MDC8014866.1"/>
    <property type="molecule type" value="Genomic_DNA"/>
</dbReference>
<dbReference type="Proteomes" id="UP001139971">
    <property type="component" value="Unassembled WGS sequence"/>
</dbReference>
<evidence type="ECO:0000313" key="2">
    <source>
        <dbReference type="EMBL" id="MDC8014866.1"/>
    </source>
</evidence>
<keyword evidence="1" id="KW-0732">Signal</keyword>
<comment type="caution">
    <text evidence="2">The sequence shown here is derived from an EMBL/GenBank/DDBJ whole genome shotgun (WGS) entry which is preliminary data.</text>
</comment>
<proteinExistence type="predicted"/>
<dbReference type="AlphaFoldDB" id="A0A9X3YR96"/>
<name>A0A9X3YR96_9GAMM</name>
<organism evidence="2 3">
    <name type="scientific">Tahibacter soli</name>
    <dbReference type="NCBI Taxonomy" id="2983605"/>
    <lineage>
        <taxon>Bacteria</taxon>
        <taxon>Pseudomonadati</taxon>
        <taxon>Pseudomonadota</taxon>
        <taxon>Gammaproteobacteria</taxon>
        <taxon>Lysobacterales</taxon>
        <taxon>Rhodanobacteraceae</taxon>
        <taxon>Tahibacter</taxon>
    </lineage>
</organism>
<dbReference type="RefSeq" id="WP_263540894.1">
    <property type="nucleotide sequence ID" value="NZ_JAOVZO020000019.1"/>
</dbReference>
<evidence type="ECO:0008006" key="4">
    <source>
        <dbReference type="Google" id="ProtNLM"/>
    </source>
</evidence>
<sequence>MKPLRLALLSLVVVPLAACGGSPENLAKDVQTVFEKGDMDGALKLADLDTTPAQLRFFYLDGVHDCGQASITCTAKAEPLDDAFKKRLESLGPQGLESVAAPEGVIVVEQKSADGKSNGKLRMPYGKVGGKYRIISQRYTAAKLTEMRAQTNEQLLQQMLAAGIYDSEKGERSTTWKDTATALPADGGEPGQSLVRTSAALYAAASANDPDAAVKSGDGFAAMVLADKDYEGKPVPLADRKSKMRAQAYRFLHDVKVSGGWIRGDEAIVLVDAKDGAGWVSRGALFMMKRDGAWSVAGKETVEYPM</sequence>
<reference evidence="2" key="1">
    <citation type="submission" date="2023-02" db="EMBL/GenBank/DDBJ databases">
        <title>Tahibacter soli sp. nov. isolated from soil.</title>
        <authorList>
            <person name="Baek J.H."/>
            <person name="Lee J.K."/>
            <person name="Choi D.G."/>
            <person name="Jeon C.O."/>
        </authorList>
    </citation>
    <scope>NUCLEOTIDE SEQUENCE</scope>
    <source>
        <strain evidence="2">BL</strain>
    </source>
</reference>